<keyword evidence="1" id="KW-0812">Transmembrane</keyword>
<gene>
    <name evidence="2" type="ORF">GM418_17550</name>
</gene>
<dbReference type="AlphaFoldDB" id="A0A6I6K1R4"/>
<organism evidence="2 3">
    <name type="scientific">Maribellus comscasis</name>
    <dbReference type="NCBI Taxonomy" id="2681766"/>
    <lineage>
        <taxon>Bacteria</taxon>
        <taxon>Pseudomonadati</taxon>
        <taxon>Bacteroidota</taxon>
        <taxon>Bacteroidia</taxon>
        <taxon>Marinilabiliales</taxon>
        <taxon>Prolixibacteraceae</taxon>
        <taxon>Maribellus</taxon>
    </lineage>
</organism>
<keyword evidence="1" id="KW-0472">Membrane</keyword>
<protein>
    <submittedName>
        <fullName evidence="2">Uncharacterized protein</fullName>
    </submittedName>
</protein>
<feature type="transmembrane region" description="Helical" evidence="1">
    <location>
        <begin position="101"/>
        <end position="128"/>
    </location>
</feature>
<dbReference type="EMBL" id="CP046401">
    <property type="protein sequence ID" value="QGY45413.1"/>
    <property type="molecule type" value="Genomic_DNA"/>
</dbReference>
<evidence type="ECO:0000256" key="1">
    <source>
        <dbReference type="SAM" id="Phobius"/>
    </source>
</evidence>
<evidence type="ECO:0000313" key="3">
    <source>
        <dbReference type="Proteomes" id="UP000428260"/>
    </source>
</evidence>
<reference evidence="2 3" key="1">
    <citation type="submission" date="2019-11" db="EMBL/GenBank/DDBJ databases">
        <authorList>
            <person name="Zheng R.K."/>
            <person name="Sun C.M."/>
        </authorList>
    </citation>
    <scope>NUCLEOTIDE SEQUENCE [LARGE SCALE GENOMIC DNA]</scope>
    <source>
        <strain evidence="2 3">WC007</strain>
    </source>
</reference>
<keyword evidence="3" id="KW-1185">Reference proteome</keyword>
<evidence type="ECO:0000313" key="2">
    <source>
        <dbReference type="EMBL" id="QGY45413.1"/>
    </source>
</evidence>
<dbReference type="Proteomes" id="UP000428260">
    <property type="component" value="Chromosome"/>
</dbReference>
<dbReference type="RefSeq" id="WP_158868556.1">
    <property type="nucleotide sequence ID" value="NZ_CP046401.1"/>
</dbReference>
<feature type="transmembrane region" description="Helical" evidence="1">
    <location>
        <begin position="134"/>
        <end position="154"/>
    </location>
</feature>
<accession>A0A6I6K1R4</accession>
<name>A0A6I6K1R4_9BACT</name>
<keyword evidence="1" id="KW-1133">Transmembrane helix</keyword>
<proteinExistence type="predicted"/>
<dbReference type="KEGG" id="mcos:GM418_17550"/>
<sequence length="177" mass="19938">MKTKHILRLMITVTFSLFFLNNLQSQIAEKMLLISKISKPEKVRNIANGTRLKIQTQSGAYIRTRLQSVGKNYLLTQRQDTIYFNDIYSFRAQRKLNKAEFFSGVPLLVAGIAAAVGGVPLSIILILMQKAGPGIFLVPLAGVVTTVAGIKLVGRRTYRMNKWRVFSEDHLESRNIL</sequence>